<evidence type="ECO:0000313" key="2">
    <source>
        <dbReference type="Proteomes" id="UP000005950"/>
    </source>
</evidence>
<protein>
    <submittedName>
        <fullName evidence="1">Uncharacterized protein</fullName>
    </submittedName>
</protein>
<dbReference type="Proteomes" id="UP000005950">
    <property type="component" value="Unassembled WGS sequence"/>
</dbReference>
<dbReference type="HOGENOM" id="CLU_3200724_0_0_9"/>
<proteinExistence type="predicted"/>
<accession>B9YA83</accession>
<sequence>MILELWISDKRRNGRSGKLPLLHSLSNTHSSSVFIHNSSMIIHTV</sequence>
<comment type="caution">
    <text evidence="1">The sequence shown here is derived from an EMBL/GenBank/DDBJ whole genome shotgun (WGS) entry which is preliminary data.</text>
</comment>
<dbReference type="STRING" id="545696.HOLDEFILI_02740"/>
<dbReference type="AlphaFoldDB" id="B9YA83"/>
<name>B9YA83_9FIRM</name>
<organism evidence="1 2">
    <name type="scientific">Holdemania filiformis DSM 12042</name>
    <dbReference type="NCBI Taxonomy" id="545696"/>
    <lineage>
        <taxon>Bacteria</taxon>
        <taxon>Bacillati</taxon>
        <taxon>Bacillota</taxon>
        <taxon>Erysipelotrichia</taxon>
        <taxon>Erysipelotrichales</taxon>
        <taxon>Erysipelotrichaceae</taxon>
        <taxon>Holdemania</taxon>
    </lineage>
</organism>
<gene>
    <name evidence="1" type="ORF">HOLDEFILI_02740</name>
</gene>
<reference evidence="1 2" key="2">
    <citation type="submission" date="2009-02" db="EMBL/GenBank/DDBJ databases">
        <title>Draft genome sequence of Holdemania filiformis DSM 12042.</title>
        <authorList>
            <person name="Sudarsanam P."/>
            <person name="Ley R."/>
            <person name="Guruge J."/>
            <person name="Turnbaugh P.J."/>
            <person name="Mahowald M."/>
            <person name="Liep D."/>
            <person name="Gordon J."/>
        </authorList>
    </citation>
    <scope>NUCLEOTIDE SEQUENCE [LARGE SCALE GENOMIC DNA]</scope>
    <source>
        <strain evidence="1 2">DSM 12042</strain>
    </source>
</reference>
<dbReference type="EMBL" id="ACCF01000174">
    <property type="protein sequence ID" value="EEF67098.1"/>
    <property type="molecule type" value="Genomic_DNA"/>
</dbReference>
<reference evidence="1 2" key="1">
    <citation type="submission" date="2008-12" db="EMBL/GenBank/DDBJ databases">
        <authorList>
            <person name="Fulton L."/>
            <person name="Clifton S."/>
            <person name="Fulton B."/>
            <person name="Xu J."/>
            <person name="Minx P."/>
            <person name="Pepin K.H."/>
            <person name="Johnson M."/>
            <person name="Bhonagiri V."/>
            <person name="Nash W.E."/>
            <person name="Mardis E.R."/>
            <person name="Wilson R.K."/>
        </authorList>
    </citation>
    <scope>NUCLEOTIDE SEQUENCE [LARGE SCALE GENOMIC DNA]</scope>
    <source>
        <strain evidence="1 2">DSM 12042</strain>
    </source>
</reference>
<evidence type="ECO:0000313" key="1">
    <source>
        <dbReference type="EMBL" id="EEF67098.1"/>
    </source>
</evidence>